<dbReference type="EMBL" id="BSPX01000002">
    <property type="protein sequence ID" value="GLT20915.1"/>
    <property type="molecule type" value="Genomic_DNA"/>
</dbReference>
<accession>A0ABQ6F8J0</accession>
<evidence type="ECO:0000313" key="3">
    <source>
        <dbReference type="Proteomes" id="UP001157167"/>
    </source>
</evidence>
<reference evidence="3" key="1">
    <citation type="journal article" date="2019" name="Int. J. Syst. Evol. Microbiol.">
        <title>The Global Catalogue of Microorganisms (GCM) 10K type strain sequencing project: providing services to taxonomists for standard genome sequencing and annotation.</title>
        <authorList>
            <consortium name="The Broad Institute Genomics Platform"/>
            <consortium name="The Broad Institute Genome Sequencing Center for Infectious Disease"/>
            <person name="Wu L."/>
            <person name="Ma J."/>
        </authorList>
    </citation>
    <scope>NUCLEOTIDE SEQUENCE [LARGE SCALE GENOMIC DNA]</scope>
    <source>
        <strain evidence="3">NBRC 102407</strain>
    </source>
</reference>
<gene>
    <name evidence="2" type="ORF">GCM10007933_03670</name>
</gene>
<proteinExistence type="predicted"/>
<name>A0ABQ6F8J0_9RHOO</name>
<evidence type="ECO:0000313" key="2">
    <source>
        <dbReference type="EMBL" id="GLT20915.1"/>
    </source>
</evidence>
<organism evidence="2 3">
    <name type="scientific">Zoogloea oryzae</name>
    <dbReference type="NCBI Taxonomy" id="310767"/>
    <lineage>
        <taxon>Bacteria</taxon>
        <taxon>Pseudomonadati</taxon>
        <taxon>Pseudomonadota</taxon>
        <taxon>Betaproteobacteria</taxon>
        <taxon>Rhodocyclales</taxon>
        <taxon>Zoogloeaceae</taxon>
        <taxon>Zoogloea</taxon>
    </lineage>
</organism>
<protein>
    <recommendedName>
        <fullName evidence="4">Single-stranded DNA-binding protein</fullName>
    </recommendedName>
</protein>
<dbReference type="InterPro" id="IPR000424">
    <property type="entry name" value="Primosome_PriB/ssb"/>
</dbReference>
<dbReference type="RefSeq" id="WP_284186480.1">
    <property type="nucleotide sequence ID" value="NZ_BSPX01000002.1"/>
</dbReference>
<dbReference type="PROSITE" id="PS50935">
    <property type="entry name" value="SSB"/>
    <property type="match status" value="1"/>
</dbReference>
<evidence type="ECO:0008006" key="4">
    <source>
        <dbReference type="Google" id="ProtNLM"/>
    </source>
</evidence>
<dbReference type="Proteomes" id="UP001157167">
    <property type="component" value="Unassembled WGS sequence"/>
</dbReference>
<keyword evidence="1" id="KW-0238">DNA-binding</keyword>
<sequence length="116" mass="12366">MIAVMITGRLLAPAQMRSDGPSGQPFATARLRVRQDGGDCVTVFVSAADSAVVRTLLAAESGATLTLGGELTVAVWQPEDGSPPRPSLRLHADQIVVLRQPRRRIRQPREEGGVSP</sequence>
<keyword evidence="3" id="KW-1185">Reference proteome</keyword>
<comment type="caution">
    <text evidence="2">The sequence shown here is derived from an EMBL/GenBank/DDBJ whole genome shotgun (WGS) entry which is preliminary data.</text>
</comment>
<evidence type="ECO:0000256" key="1">
    <source>
        <dbReference type="PROSITE-ProRule" id="PRU00252"/>
    </source>
</evidence>